<evidence type="ECO:0000313" key="8">
    <source>
        <dbReference type="WBParaSite" id="PEQ_0000213001-mRNA-1"/>
    </source>
</evidence>
<dbReference type="Pfam" id="PF06472">
    <property type="entry name" value="ABC_membrane_2"/>
    <property type="match status" value="1"/>
</dbReference>
<evidence type="ECO:0000256" key="4">
    <source>
        <dbReference type="ARBA" id="ARBA00023136"/>
    </source>
</evidence>
<sequence>MPILRRRRANTESIAFYRSGLTENEMTNAKLDALIGVQMKLIGWRTFLCLATSIFDYYGATLSYLLIAIPIFITHDFDDLSGPELSGVVSKFISLSVVSNDSHNQTNRCYGSVVGLYEELQRLVDINTKSSLNDDDPSTVLVIESKENTNDGLYDLLERQVAFTVFSSPSYLCYISLA</sequence>
<keyword evidence="7" id="KW-1185">Reference proteome</keyword>
<dbReference type="GO" id="GO:0042760">
    <property type="term" value="P:very long-chain fatty acid catabolic process"/>
    <property type="evidence" value="ECO:0007669"/>
    <property type="project" value="TreeGrafter"/>
</dbReference>
<dbReference type="Proteomes" id="UP000887564">
    <property type="component" value="Unplaced"/>
</dbReference>
<feature type="transmembrane region" description="Helical" evidence="5">
    <location>
        <begin position="47"/>
        <end position="73"/>
    </location>
</feature>
<evidence type="ECO:0000256" key="2">
    <source>
        <dbReference type="ARBA" id="ARBA00022692"/>
    </source>
</evidence>
<keyword evidence="3 5" id="KW-1133">Transmembrane helix</keyword>
<accession>A0A914RBN0</accession>
<name>A0A914RBN0_PAREQ</name>
<dbReference type="GO" id="GO:0140359">
    <property type="term" value="F:ABC-type transporter activity"/>
    <property type="evidence" value="ECO:0007669"/>
    <property type="project" value="InterPro"/>
</dbReference>
<evidence type="ECO:0000259" key="6">
    <source>
        <dbReference type="Pfam" id="PF06472"/>
    </source>
</evidence>
<dbReference type="WBParaSite" id="PEQ_0000213001-mRNA-1">
    <property type="protein sequence ID" value="PEQ_0000213001-mRNA-1"/>
    <property type="gene ID" value="PEQ_0000213001"/>
</dbReference>
<feature type="domain" description="ABC transmembrane type-1" evidence="6">
    <location>
        <begin position="6"/>
        <end position="72"/>
    </location>
</feature>
<dbReference type="PANTHER" id="PTHR11384">
    <property type="entry name" value="ATP-BINDING CASSETTE, SUB-FAMILY D MEMBER"/>
    <property type="match status" value="1"/>
</dbReference>
<dbReference type="InterPro" id="IPR050835">
    <property type="entry name" value="ABC_transporter_sub-D"/>
</dbReference>
<keyword evidence="4 5" id="KW-0472">Membrane</keyword>
<evidence type="ECO:0000256" key="5">
    <source>
        <dbReference type="SAM" id="Phobius"/>
    </source>
</evidence>
<organism evidence="7 8">
    <name type="scientific">Parascaris equorum</name>
    <name type="common">Equine roundworm</name>
    <dbReference type="NCBI Taxonomy" id="6256"/>
    <lineage>
        <taxon>Eukaryota</taxon>
        <taxon>Metazoa</taxon>
        <taxon>Ecdysozoa</taxon>
        <taxon>Nematoda</taxon>
        <taxon>Chromadorea</taxon>
        <taxon>Rhabditida</taxon>
        <taxon>Spirurina</taxon>
        <taxon>Ascaridomorpha</taxon>
        <taxon>Ascaridoidea</taxon>
        <taxon>Ascarididae</taxon>
        <taxon>Parascaris</taxon>
    </lineage>
</organism>
<reference evidence="8" key="1">
    <citation type="submission" date="2022-11" db="UniProtKB">
        <authorList>
            <consortium name="WormBaseParasite"/>
        </authorList>
    </citation>
    <scope>IDENTIFICATION</scope>
</reference>
<dbReference type="PANTHER" id="PTHR11384:SF59">
    <property type="entry name" value="LYSOSOMAL COBALAMIN TRANSPORTER ABCD4"/>
    <property type="match status" value="1"/>
</dbReference>
<proteinExistence type="predicted"/>
<dbReference type="AlphaFoldDB" id="A0A914RBN0"/>
<protein>
    <submittedName>
        <fullName evidence="8">ABC transmembrane type-1 domain-containing protein</fullName>
    </submittedName>
</protein>
<evidence type="ECO:0000313" key="7">
    <source>
        <dbReference type="Proteomes" id="UP000887564"/>
    </source>
</evidence>
<dbReference type="GO" id="GO:0005324">
    <property type="term" value="F:long-chain fatty acid transmembrane transporter activity"/>
    <property type="evidence" value="ECO:0007669"/>
    <property type="project" value="TreeGrafter"/>
</dbReference>
<keyword evidence="1" id="KW-0813">Transport</keyword>
<dbReference type="InterPro" id="IPR011527">
    <property type="entry name" value="ABC1_TM_dom"/>
</dbReference>
<evidence type="ECO:0000256" key="1">
    <source>
        <dbReference type="ARBA" id="ARBA00022448"/>
    </source>
</evidence>
<dbReference type="GO" id="GO:0005524">
    <property type="term" value="F:ATP binding"/>
    <property type="evidence" value="ECO:0007669"/>
    <property type="project" value="InterPro"/>
</dbReference>
<dbReference type="GO" id="GO:0006635">
    <property type="term" value="P:fatty acid beta-oxidation"/>
    <property type="evidence" value="ECO:0007669"/>
    <property type="project" value="TreeGrafter"/>
</dbReference>
<evidence type="ECO:0000256" key="3">
    <source>
        <dbReference type="ARBA" id="ARBA00022989"/>
    </source>
</evidence>
<dbReference type="GO" id="GO:0005778">
    <property type="term" value="C:peroxisomal membrane"/>
    <property type="evidence" value="ECO:0007669"/>
    <property type="project" value="TreeGrafter"/>
</dbReference>
<dbReference type="GO" id="GO:0007031">
    <property type="term" value="P:peroxisome organization"/>
    <property type="evidence" value="ECO:0007669"/>
    <property type="project" value="TreeGrafter"/>
</dbReference>
<keyword evidence="2 5" id="KW-0812">Transmembrane</keyword>
<dbReference type="GO" id="GO:0015910">
    <property type="term" value="P:long-chain fatty acid import into peroxisome"/>
    <property type="evidence" value="ECO:0007669"/>
    <property type="project" value="TreeGrafter"/>
</dbReference>